<dbReference type="SUPFAM" id="SSF81296">
    <property type="entry name" value="E set domains"/>
    <property type="match status" value="1"/>
</dbReference>
<dbReference type="InterPro" id="IPR007348">
    <property type="entry name" value="CopC_dom"/>
</dbReference>
<dbReference type="GO" id="GO:0042597">
    <property type="term" value="C:periplasmic space"/>
    <property type="evidence" value="ECO:0007669"/>
    <property type="project" value="InterPro"/>
</dbReference>
<dbReference type="InterPro" id="IPR014755">
    <property type="entry name" value="Cu-Rt/internalin_Ig-like"/>
</dbReference>
<feature type="domain" description="CopC" evidence="4">
    <location>
        <begin position="26"/>
        <end position="117"/>
    </location>
</feature>
<feature type="signal peptide" evidence="3">
    <location>
        <begin position="1"/>
        <end position="25"/>
    </location>
</feature>
<accession>A0A1H9BG50</accession>
<dbReference type="GO" id="GO:0005507">
    <property type="term" value="F:copper ion binding"/>
    <property type="evidence" value="ECO:0007669"/>
    <property type="project" value="InterPro"/>
</dbReference>
<keyword evidence="2" id="KW-0186">Copper</keyword>
<dbReference type="EMBL" id="FOEP01000002">
    <property type="protein sequence ID" value="SEP87248.1"/>
    <property type="molecule type" value="Genomic_DNA"/>
</dbReference>
<evidence type="ECO:0000256" key="2">
    <source>
        <dbReference type="ARBA" id="ARBA00023008"/>
    </source>
</evidence>
<dbReference type="GO" id="GO:0046688">
    <property type="term" value="P:response to copper ion"/>
    <property type="evidence" value="ECO:0007669"/>
    <property type="project" value="InterPro"/>
</dbReference>
<dbReference type="InterPro" id="IPR014756">
    <property type="entry name" value="Ig_E-set"/>
</dbReference>
<evidence type="ECO:0000256" key="1">
    <source>
        <dbReference type="ARBA" id="ARBA00022729"/>
    </source>
</evidence>
<evidence type="ECO:0000259" key="4">
    <source>
        <dbReference type="Pfam" id="PF04234"/>
    </source>
</evidence>
<sequence>MMTYVTRFAAALIASLTLAAGPAAAHSKEEATVPADGAVLATSPETITMNFDMPLRVTLISLRDDVGADHALIRTDNMQPVSDFSATPPTLAAGKYTVEWRGLAEDGHPMQGQFSFYITE</sequence>
<evidence type="ECO:0000313" key="6">
    <source>
        <dbReference type="Proteomes" id="UP000198634"/>
    </source>
</evidence>
<dbReference type="OrthoDB" id="9796814at2"/>
<dbReference type="Proteomes" id="UP000198634">
    <property type="component" value="Unassembled WGS sequence"/>
</dbReference>
<keyword evidence="1 3" id="KW-0732">Signal</keyword>
<keyword evidence="6" id="KW-1185">Reference proteome</keyword>
<name>A0A1H9BG50_9RHOB</name>
<organism evidence="5 6">
    <name type="scientific">Thalassovita taeanensis</name>
    <dbReference type="NCBI Taxonomy" id="657014"/>
    <lineage>
        <taxon>Bacteria</taxon>
        <taxon>Pseudomonadati</taxon>
        <taxon>Pseudomonadota</taxon>
        <taxon>Alphaproteobacteria</taxon>
        <taxon>Rhodobacterales</taxon>
        <taxon>Roseobacteraceae</taxon>
        <taxon>Thalassovita</taxon>
    </lineage>
</organism>
<protein>
    <recommendedName>
        <fullName evidence="4">CopC domain-containing protein</fullName>
    </recommendedName>
</protein>
<proteinExistence type="predicted"/>
<dbReference type="AlphaFoldDB" id="A0A1H9BG50"/>
<evidence type="ECO:0000256" key="3">
    <source>
        <dbReference type="SAM" id="SignalP"/>
    </source>
</evidence>
<dbReference type="Gene3D" id="2.60.40.1220">
    <property type="match status" value="1"/>
</dbReference>
<reference evidence="5 6" key="1">
    <citation type="submission" date="2016-10" db="EMBL/GenBank/DDBJ databases">
        <authorList>
            <person name="de Groot N.N."/>
        </authorList>
    </citation>
    <scope>NUCLEOTIDE SEQUENCE [LARGE SCALE GENOMIC DNA]</scope>
    <source>
        <strain evidence="5 6">DSM 22007</strain>
    </source>
</reference>
<gene>
    <name evidence="5" type="ORF">SAMN04488092_102478</name>
</gene>
<evidence type="ECO:0000313" key="5">
    <source>
        <dbReference type="EMBL" id="SEP87248.1"/>
    </source>
</evidence>
<dbReference type="Pfam" id="PF04234">
    <property type="entry name" value="CopC"/>
    <property type="match status" value="1"/>
</dbReference>
<feature type="chain" id="PRO_5009300848" description="CopC domain-containing protein" evidence="3">
    <location>
        <begin position="26"/>
        <end position="120"/>
    </location>
</feature>
<dbReference type="STRING" id="657014.SAMN04488092_102478"/>